<dbReference type="AlphaFoldDB" id="A0A1D8TZ82"/>
<reference evidence="2" key="1">
    <citation type="submission" date="2016-10" db="EMBL/GenBank/DDBJ databases">
        <title>Comparative genomics uncovers the prolific and rare metabolic potential of the cyanobacterial genus Moorea.</title>
        <authorList>
            <person name="Leao T."/>
            <person name="Castelao G."/>
            <person name="Korobeynikov A."/>
            <person name="Monroe E.A."/>
            <person name="Podell S."/>
            <person name="Glukhov E."/>
            <person name="Allen E."/>
            <person name="Gerwick W.H."/>
            <person name="Gerwick L."/>
        </authorList>
    </citation>
    <scope>NUCLEOTIDE SEQUENCE [LARGE SCALE GENOMIC DNA]</scope>
    <source>
        <strain evidence="2">PAL-8-15-08-1</strain>
    </source>
</reference>
<accession>A0A1D8TZ82</accession>
<evidence type="ECO:0000313" key="2">
    <source>
        <dbReference type="Proteomes" id="UP000177870"/>
    </source>
</evidence>
<proteinExistence type="predicted"/>
<dbReference type="KEGG" id="mpro:BJP34_28655"/>
<gene>
    <name evidence="1" type="ORF">BJP34_28655</name>
</gene>
<dbReference type="EMBL" id="CP017599">
    <property type="protein sequence ID" value="AOX02884.1"/>
    <property type="molecule type" value="Genomic_DNA"/>
</dbReference>
<dbReference type="Proteomes" id="UP000177870">
    <property type="component" value="Chromosome"/>
</dbReference>
<name>A0A1D8TZ82_9CYAN</name>
<protein>
    <submittedName>
        <fullName evidence="1">Uncharacterized protein</fullName>
    </submittedName>
</protein>
<organism evidence="1 2">
    <name type="scientific">Moorena producens PAL-8-15-08-1</name>
    <dbReference type="NCBI Taxonomy" id="1458985"/>
    <lineage>
        <taxon>Bacteria</taxon>
        <taxon>Bacillati</taxon>
        <taxon>Cyanobacteriota</taxon>
        <taxon>Cyanophyceae</taxon>
        <taxon>Coleofasciculales</taxon>
        <taxon>Coleofasciculaceae</taxon>
        <taxon>Moorena</taxon>
    </lineage>
</organism>
<sequence>MIDFVTVVGNFGSGNFRSADKIYEKQYQKSDAAAMQRGLGGFPHERLHQDKVALSKGATVILRRQRRPAGVSPMSDCRGPPHERLPWLPPIRHGIKTILLR</sequence>
<evidence type="ECO:0000313" key="1">
    <source>
        <dbReference type="EMBL" id="AOX02884.1"/>
    </source>
</evidence>